<evidence type="ECO:0000256" key="8">
    <source>
        <dbReference type="ARBA" id="ARBA00023027"/>
    </source>
</evidence>
<dbReference type="InterPro" id="IPR050123">
    <property type="entry name" value="Prok_molybdopt-oxidoreductase"/>
</dbReference>
<dbReference type="PROSITE" id="PS51669">
    <property type="entry name" value="4FE4S_MOW_BIS_MGD"/>
    <property type="match status" value="1"/>
</dbReference>
<evidence type="ECO:0000256" key="4">
    <source>
        <dbReference type="ARBA" id="ARBA00022723"/>
    </source>
</evidence>
<gene>
    <name evidence="11" type="ORF">ASTO00021_LOCUS10779</name>
</gene>
<dbReference type="GO" id="GO:0016020">
    <property type="term" value="C:membrane"/>
    <property type="evidence" value="ECO:0007669"/>
    <property type="project" value="TreeGrafter"/>
</dbReference>
<dbReference type="GO" id="GO:0016491">
    <property type="term" value="F:oxidoreductase activity"/>
    <property type="evidence" value="ECO:0007669"/>
    <property type="project" value="InterPro"/>
</dbReference>
<keyword evidence="8" id="KW-0520">NAD</keyword>
<evidence type="ECO:0000256" key="9">
    <source>
        <dbReference type="ARBA" id="ARBA00034078"/>
    </source>
</evidence>
<keyword evidence="7" id="KW-0411">Iron-sulfur</keyword>
<dbReference type="InterPro" id="IPR006963">
    <property type="entry name" value="Mopterin_OxRdtase_4Fe-4S_dom"/>
</dbReference>
<evidence type="ECO:0000256" key="7">
    <source>
        <dbReference type="ARBA" id="ARBA00023014"/>
    </source>
</evidence>
<accession>A0A7S3UXZ9</accession>
<dbReference type="Pfam" id="PF22151">
    <property type="entry name" value="Fer4_NDSU1"/>
    <property type="match status" value="1"/>
</dbReference>
<dbReference type="InterPro" id="IPR006656">
    <property type="entry name" value="Mopterin_OxRdtase"/>
</dbReference>
<dbReference type="PANTHER" id="PTHR43105">
    <property type="entry name" value="RESPIRATORY NITRATE REDUCTASE"/>
    <property type="match status" value="1"/>
</dbReference>
<organism evidence="11">
    <name type="scientific">Aplanochytrium stocchinoi</name>
    <dbReference type="NCBI Taxonomy" id="215587"/>
    <lineage>
        <taxon>Eukaryota</taxon>
        <taxon>Sar</taxon>
        <taxon>Stramenopiles</taxon>
        <taxon>Bigyra</taxon>
        <taxon>Labyrinthulomycetes</taxon>
        <taxon>Thraustochytrida</taxon>
        <taxon>Thraustochytriidae</taxon>
        <taxon>Aplanochytrium</taxon>
    </lineage>
</organism>
<keyword evidence="6" id="KW-0408">Iron</keyword>
<proteinExistence type="inferred from homology"/>
<comment type="cofactor">
    <cofactor evidence="1">
        <name>[4Fe-4S] cluster</name>
        <dbReference type="ChEBI" id="CHEBI:49883"/>
    </cofactor>
</comment>
<sequence length="538" mass="59106">MMLKSGISKQSLARVGIKTQRCFLHASSTLRGALTSKPYAFTARPWELNKTETIDGMNAMGSNINIHTRGTDLMRVVPRTNDDINEEWIDDKTRFAYDGLKRQRLTQPLVRDAEDPTKWDTTMSTWRDALKRIEIRAFAGNNNKPTMRAIVGPSVDLYSALALSDWIASAAANSPVLETLGSVSPNRDLPNQFRFGSTFAGVEESDLALLVGTNLEVDCPLLIARMRKPYLADQLKIYNIGYQNNLRFPVQQLGLTADTLIDIAEGRHPFCTELATSAKPMIFVDSSVFERSDGATLAGAVEAIAEFSNLRQVDADGNITWNGVNVIHRNANDVGLLELGRSVPFSAENNNQTVDLLYLLGVGADELPVSVEELKGSGKFIVYQGSHGDELAAAADVVLPGCAFSEKNSVFVNMEGRSQKGRFALAGPGLARDDWKIIRALSEVCPGETLPYDDEEALQTRLEQLLPSASSMGYVESSQFIPENNWLLTKVMSRGRVSKTPFTPVNYDFHLQGHAVARASQTMAKCSQTLSESRSNFA</sequence>
<keyword evidence="3" id="KW-0004">4Fe-4S</keyword>
<evidence type="ECO:0000256" key="6">
    <source>
        <dbReference type="ARBA" id="ARBA00023004"/>
    </source>
</evidence>
<protein>
    <recommendedName>
        <fullName evidence="10">4Fe-4S Mo/W bis-MGD-type domain-containing protein</fullName>
    </recommendedName>
</protein>
<evidence type="ECO:0000256" key="3">
    <source>
        <dbReference type="ARBA" id="ARBA00022485"/>
    </source>
</evidence>
<keyword evidence="5" id="KW-1278">Translocase</keyword>
<dbReference type="GO" id="GO:0046872">
    <property type="term" value="F:metal ion binding"/>
    <property type="evidence" value="ECO:0007669"/>
    <property type="project" value="UniProtKB-KW"/>
</dbReference>
<dbReference type="EMBL" id="HBIN01014251">
    <property type="protein sequence ID" value="CAE0440644.1"/>
    <property type="molecule type" value="Transcribed_RNA"/>
</dbReference>
<dbReference type="PANTHER" id="PTHR43105:SF13">
    <property type="entry name" value="NADH-UBIQUINONE OXIDOREDUCTASE 75 KDA SUBUNIT, MITOCHONDRIAL"/>
    <property type="match status" value="1"/>
</dbReference>
<comment type="cofactor">
    <cofactor evidence="9">
        <name>[2Fe-2S] cluster</name>
        <dbReference type="ChEBI" id="CHEBI:190135"/>
    </cofactor>
</comment>
<dbReference type="AlphaFoldDB" id="A0A7S3UXZ9"/>
<evidence type="ECO:0000256" key="5">
    <source>
        <dbReference type="ARBA" id="ARBA00022967"/>
    </source>
</evidence>
<keyword evidence="4" id="KW-0479">Metal-binding</keyword>
<evidence type="ECO:0000256" key="1">
    <source>
        <dbReference type="ARBA" id="ARBA00001966"/>
    </source>
</evidence>
<feature type="domain" description="4Fe-4S Mo/W bis-MGD-type" evidence="10">
    <location>
        <begin position="48"/>
        <end position="104"/>
    </location>
</feature>
<dbReference type="GO" id="GO:0051539">
    <property type="term" value="F:4 iron, 4 sulfur cluster binding"/>
    <property type="evidence" value="ECO:0007669"/>
    <property type="project" value="UniProtKB-KW"/>
</dbReference>
<comment type="similarity">
    <text evidence="2">Belongs to the complex I 75 kDa subunit family.</text>
</comment>
<dbReference type="SUPFAM" id="SSF53706">
    <property type="entry name" value="Formate dehydrogenase/DMSO reductase, domains 1-3"/>
    <property type="match status" value="1"/>
</dbReference>
<name>A0A7S3UXZ9_9STRA</name>
<dbReference type="Pfam" id="PF00384">
    <property type="entry name" value="Molybdopterin"/>
    <property type="match status" value="1"/>
</dbReference>
<evidence type="ECO:0000259" key="10">
    <source>
        <dbReference type="PROSITE" id="PS51669"/>
    </source>
</evidence>
<evidence type="ECO:0000313" key="11">
    <source>
        <dbReference type="EMBL" id="CAE0440644.1"/>
    </source>
</evidence>
<evidence type="ECO:0000256" key="2">
    <source>
        <dbReference type="ARBA" id="ARBA00005404"/>
    </source>
</evidence>
<reference evidence="11" key="1">
    <citation type="submission" date="2021-01" db="EMBL/GenBank/DDBJ databases">
        <authorList>
            <person name="Corre E."/>
            <person name="Pelletier E."/>
            <person name="Niang G."/>
            <person name="Scheremetjew M."/>
            <person name="Finn R."/>
            <person name="Kale V."/>
            <person name="Holt S."/>
            <person name="Cochrane G."/>
            <person name="Meng A."/>
            <person name="Brown T."/>
            <person name="Cohen L."/>
        </authorList>
    </citation>
    <scope>NUCLEOTIDE SEQUENCE</scope>
    <source>
        <strain evidence="11">GSBS06</strain>
    </source>
</reference>
<dbReference type="Gene3D" id="3.40.50.740">
    <property type="match status" value="1"/>
</dbReference>